<dbReference type="PANTHER" id="PTHR10334">
    <property type="entry name" value="CYSTEINE-RICH SECRETORY PROTEIN-RELATED"/>
    <property type="match status" value="1"/>
</dbReference>
<dbReference type="PROSITE" id="PS01009">
    <property type="entry name" value="CRISP_1"/>
    <property type="match status" value="1"/>
</dbReference>
<dbReference type="GO" id="GO:0098542">
    <property type="term" value="P:defense response to other organism"/>
    <property type="evidence" value="ECO:0007669"/>
    <property type="project" value="UniProtKB-ARBA"/>
</dbReference>
<dbReference type="SUPFAM" id="SSF55797">
    <property type="entry name" value="PR-1-like"/>
    <property type="match status" value="1"/>
</dbReference>
<keyword evidence="3" id="KW-0611">Plant defense</keyword>
<dbReference type="PRINTS" id="PR00837">
    <property type="entry name" value="V5TPXLIKE"/>
</dbReference>
<sequence length="189" mass="21071">MGRSVLMKVPFLYLIFAVLVASILLHISPTSAQNSPGDFLAAHNKARRAVGVGRMRWNNKVAKYARDYGNKIKGGCDFKHSGGPYGENLAFGRPDITGTRSVQLWVDEKKKYNCKKNECIGGFEECGHYTQLVWSRSVRLGCARVVCNGNKGTIVICNYDPPGNVRGQRPYKCPNILANSLDKFLHYNE</sequence>
<protein>
    <recommendedName>
        <fullName evidence="6">SCP domain-containing protein</fullName>
    </recommendedName>
</protein>
<keyword evidence="8" id="KW-1185">Reference proteome</keyword>
<evidence type="ECO:0000256" key="2">
    <source>
        <dbReference type="ARBA" id="ARBA00022729"/>
    </source>
</evidence>
<evidence type="ECO:0000256" key="4">
    <source>
        <dbReference type="ARBA" id="ARBA00023157"/>
    </source>
</evidence>
<keyword evidence="4" id="KW-1015">Disulfide bond</keyword>
<dbReference type="FunFam" id="3.40.33.10:FF:000006">
    <property type="entry name" value="Putative pathogenesis-related protein 1"/>
    <property type="match status" value="1"/>
</dbReference>
<feature type="signal peptide" evidence="5">
    <location>
        <begin position="1"/>
        <end position="32"/>
    </location>
</feature>
<accession>A0AAV0IVH6</accession>
<dbReference type="GO" id="GO:0005576">
    <property type="term" value="C:extracellular region"/>
    <property type="evidence" value="ECO:0007669"/>
    <property type="project" value="InterPro"/>
</dbReference>
<dbReference type="InterPro" id="IPR001283">
    <property type="entry name" value="CRISP-related"/>
</dbReference>
<dbReference type="Gene3D" id="3.40.33.10">
    <property type="entry name" value="CAP"/>
    <property type="match status" value="1"/>
</dbReference>
<feature type="chain" id="PRO_5043953571" description="SCP domain-containing protein" evidence="5">
    <location>
        <begin position="33"/>
        <end position="189"/>
    </location>
</feature>
<comment type="similarity">
    <text evidence="1">Belongs to the CRISP family.</text>
</comment>
<evidence type="ECO:0000313" key="8">
    <source>
        <dbReference type="Proteomes" id="UP001154282"/>
    </source>
</evidence>
<keyword evidence="2 5" id="KW-0732">Signal</keyword>
<feature type="domain" description="SCP" evidence="6">
    <location>
        <begin position="34"/>
        <end position="167"/>
    </location>
</feature>
<dbReference type="SMART" id="SM00198">
    <property type="entry name" value="SCP"/>
    <property type="match status" value="1"/>
</dbReference>
<dbReference type="InterPro" id="IPR018244">
    <property type="entry name" value="Allrgn_V5/Tpx1_CS"/>
</dbReference>
<comment type="caution">
    <text evidence="7">The sequence shown here is derived from an EMBL/GenBank/DDBJ whole genome shotgun (WGS) entry which is preliminary data.</text>
</comment>
<name>A0AAV0IVH6_9ROSI</name>
<dbReference type="InterPro" id="IPR035940">
    <property type="entry name" value="CAP_sf"/>
</dbReference>
<proteinExistence type="inferred from homology"/>
<dbReference type="Pfam" id="PF00188">
    <property type="entry name" value="CAP"/>
    <property type="match status" value="1"/>
</dbReference>
<dbReference type="InterPro" id="IPR014044">
    <property type="entry name" value="CAP_dom"/>
</dbReference>
<evidence type="ECO:0000313" key="7">
    <source>
        <dbReference type="EMBL" id="CAI0401135.1"/>
    </source>
</evidence>
<dbReference type="EMBL" id="CAMGYJ010000004">
    <property type="protein sequence ID" value="CAI0401135.1"/>
    <property type="molecule type" value="Genomic_DNA"/>
</dbReference>
<dbReference type="CDD" id="cd05381">
    <property type="entry name" value="CAP_PR-1"/>
    <property type="match status" value="1"/>
</dbReference>
<organism evidence="7 8">
    <name type="scientific">Linum tenue</name>
    <dbReference type="NCBI Taxonomy" id="586396"/>
    <lineage>
        <taxon>Eukaryota</taxon>
        <taxon>Viridiplantae</taxon>
        <taxon>Streptophyta</taxon>
        <taxon>Embryophyta</taxon>
        <taxon>Tracheophyta</taxon>
        <taxon>Spermatophyta</taxon>
        <taxon>Magnoliopsida</taxon>
        <taxon>eudicotyledons</taxon>
        <taxon>Gunneridae</taxon>
        <taxon>Pentapetalae</taxon>
        <taxon>rosids</taxon>
        <taxon>fabids</taxon>
        <taxon>Malpighiales</taxon>
        <taxon>Linaceae</taxon>
        <taxon>Linum</taxon>
    </lineage>
</organism>
<evidence type="ECO:0000256" key="1">
    <source>
        <dbReference type="ARBA" id="ARBA00009923"/>
    </source>
</evidence>
<evidence type="ECO:0000256" key="5">
    <source>
        <dbReference type="SAM" id="SignalP"/>
    </source>
</evidence>
<evidence type="ECO:0000259" key="6">
    <source>
        <dbReference type="SMART" id="SM00198"/>
    </source>
</evidence>
<dbReference type="AlphaFoldDB" id="A0AAV0IVH6"/>
<gene>
    <name evidence="7" type="ORF">LITE_LOCUS11068</name>
</gene>
<evidence type="ECO:0000256" key="3">
    <source>
        <dbReference type="ARBA" id="ARBA00022821"/>
    </source>
</evidence>
<dbReference type="Proteomes" id="UP001154282">
    <property type="component" value="Unassembled WGS sequence"/>
</dbReference>
<dbReference type="PROSITE" id="PS01010">
    <property type="entry name" value="CRISP_2"/>
    <property type="match status" value="1"/>
</dbReference>
<reference evidence="7" key="1">
    <citation type="submission" date="2022-08" db="EMBL/GenBank/DDBJ databases">
        <authorList>
            <person name="Gutierrez-Valencia J."/>
        </authorList>
    </citation>
    <scope>NUCLEOTIDE SEQUENCE</scope>
</reference>